<reference evidence="1 2" key="1">
    <citation type="submission" date="2024-02" db="EMBL/GenBank/DDBJ databases">
        <authorList>
            <person name="Chen Y."/>
            <person name="Shah S."/>
            <person name="Dougan E. K."/>
            <person name="Thang M."/>
            <person name="Chan C."/>
        </authorList>
    </citation>
    <scope>NUCLEOTIDE SEQUENCE [LARGE SCALE GENOMIC DNA]</scope>
</reference>
<evidence type="ECO:0000313" key="2">
    <source>
        <dbReference type="Proteomes" id="UP001642464"/>
    </source>
</evidence>
<gene>
    <name evidence="1" type="ORF">SCF082_LOCUS15999</name>
</gene>
<evidence type="ECO:0000313" key="1">
    <source>
        <dbReference type="EMBL" id="CAK9022958.1"/>
    </source>
</evidence>
<accession>A0ABP0K8C9</accession>
<dbReference type="SUPFAM" id="SSF48371">
    <property type="entry name" value="ARM repeat"/>
    <property type="match status" value="1"/>
</dbReference>
<protein>
    <submittedName>
        <fullName evidence="1">Uncharacterized protein</fullName>
    </submittedName>
</protein>
<comment type="caution">
    <text evidence="1">The sequence shown here is derived from an EMBL/GenBank/DDBJ whole genome shotgun (WGS) entry which is preliminary data.</text>
</comment>
<dbReference type="InterPro" id="IPR011989">
    <property type="entry name" value="ARM-like"/>
</dbReference>
<name>A0ABP0K8C9_9DINO</name>
<organism evidence="1 2">
    <name type="scientific">Durusdinium trenchii</name>
    <dbReference type="NCBI Taxonomy" id="1381693"/>
    <lineage>
        <taxon>Eukaryota</taxon>
        <taxon>Sar</taxon>
        <taxon>Alveolata</taxon>
        <taxon>Dinophyceae</taxon>
        <taxon>Suessiales</taxon>
        <taxon>Symbiodiniaceae</taxon>
        <taxon>Durusdinium</taxon>
    </lineage>
</organism>
<proteinExistence type="predicted"/>
<dbReference type="Proteomes" id="UP001642464">
    <property type="component" value="Unassembled WGS sequence"/>
</dbReference>
<dbReference type="InterPro" id="IPR016024">
    <property type="entry name" value="ARM-type_fold"/>
</dbReference>
<sequence>MAVEELEEREQQDEEVPELLELIDEVETTSDLSETIQKIGRRLRATPDDRDLLSDFEGINQICESLSKAHWRGEAMLSFCRIMPEVCRTSLVNRGSLRDAGFLIATVKMLQDAQETKDEARLLAGCISIAAMCTANDANKQVAAHLIQEKSVEDSDETPLRGAIFILMDVLESFPQSVHLQAEAMAALRSLVVDDDNRKSECMPSALENREVLLTEEMYQRVRTVLQETSQIPGQSVKLTEQTLLLLREIARGQERIQELAKPSSKLLPYVRNSLASTEARLVRAALSVLRAFAFCEDVRDELSLFQTQTAAQQAQQSLALQLPLVLTRAIVFLTHPAEHIQAPPRSCETKGYVEAVRTQLAAPVVCEQGFGLLANLTLRNPAMASFLNDADHQIISLGQLVLQKHTDRPDVAKSVIQLFWSVSRQNPKALAEARKGAPVYNVANPVSLIAKQVCTRC</sequence>
<dbReference type="EMBL" id="CAXAMM010010291">
    <property type="protein sequence ID" value="CAK9022958.1"/>
    <property type="molecule type" value="Genomic_DNA"/>
</dbReference>
<dbReference type="Gene3D" id="1.25.10.10">
    <property type="entry name" value="Leucine-rich Repeat Variant"/>
    <property type="match status" value="1"/>
</dbReference>
<keyword evidence="2" id="KW-1185">Reference proteome</keyword>